<proteinExistence type="inferred from homology"/>
<keyword evidence="9" id="KW-1185">Reference proteome</keyword>
<dbReference type="Pfam" id="PF00877">
    <property type="entry name" value="NLPC_P60"/>
    <property type="match status" value="1"/>
</dbReference>
<dbReference type="Pfam" id="PF08239">
    <property type="entry name" value="SH3_3"/>
    <property type="match status" value="4"/>
</dbReference>
<dbReference type="AlphaFoldDB" id="A0A252F208"/>
<evidence type="ECO:0000256" key="2">
    <source>
        <dbReference type="ARBA" id="ARBA00022670"/>
    </source>
</evidence>
<dbReference type="Gene3D" id="3.90.1720.10">
    <property type="entry name" value="endopeptidase domain like (from Nostoc punctiforme)"/>
    <property type="match status" value="1"/>
</dbReference>
<dbReference type="Gene3D" id="2.30.30.40">
    <property type="entry name" value="SH3 Domains"/>
    <property type="match status" value="4"/>
</dbReference>
<organism evidence="8 9">
    <name type="scientific">Butyricicoccus porcorum</name>
    <dbReference type="NCBI Taxonomy" id="1945634"/>
    <lineage>
        <taxon>Bacteria</taxon>
        <taxon>Bacillati</taxon>
        <taxon>Bacillota</taxon>
        <taxon>Clostridia</taxon>
        <taxon>Eubacteriales</taxon>
        <taxon>Butyricicoccaceae</taxon>
        <taxon>Butyricicoccus</taxon>
    </lineage>
</organism>
<accession>A0A252F208</accession>
<keyword evidence="2" id="KW-0645">Protease</keyword>
<feature type="domain" description="NlpC/P60" evidence="7">
    <location>
        <begin position="332"/>
        <end position="453"/>
    </location>
</feature>
<evidence type="ECO:0000259" key="6">
    <source>
        <dbReference type="PROSITE" id="PS51781"/>
    </source>
</evidence>
<keyword evidence="5" id="KW-0732">Signal</keyword>
<sequence>MISSKKMKFAVTTAAATAVVCTGALAANVTSTTDVNVRSGPGSSYSVLTVMKKGTTTSQLGTSGSWAKVTVNGKTGYVYSKYLTSGSSSSSTTPSTTSSKTVYITASALNVRSGPGTSYGVVGGLSKGKSATVVGTSGSWYKIKYGSGYGYISSKYTSSSAVDSDSGSSSTTSSSKTMYCTVSGLNVRSGKGTSYASKGTLSYGQQVSVVNTSSYWYKIKYGSGYGYVGSKYLSSSKPSGSSTTPVSAPSNKEKTMYCTVSGLNVRSGAGTSYASKGTLSYGQQVSVVNTSSYWYKIKYGSGYGYVGSSYLSSTKPSSGGSVSDTTPSTGGSVSGSSIVSYAKSFLGCSYVYGASGPSSFDCSGFTQYVYKHFGKSIPRSSASQYSSCKKISKSSLQPGDLVFFTNDGSGVGHVAIYMGNGQIIHAANSRRGVCTDSLNSSYYSSHYVGAGRY</sequence>
<feature type="domain" description="SH3b" evidence="6">
    <location>
        <begin position="253"/>
        <end position="315"/>
    </location>
</feature>
<dbReference type="RefSeq" id="WP_087021775.1">
    <property type="nucleotide sequence ID" value="NZ_CP178353.1"/>
</dbReference>
<dbReference type="SMART" id="SM00287">
    <property type="entry name" value="SH3b"/>
    <property type="match status" value="4"/>
</dbReference>
<dbReference type="InterPro" id="IPR000064">
    <property type="entry name" value="NLP_P60_dom"/>
</dbReference>
<dbReference type="EMBL" id="NHOC01000010">
    <property type="protein sequence ID" value="OUM19838.1"/>
    <property type="molecule type" value="Genomic_DNA"/>
</dbReference>
<dbReference type="PANTHER" id="PTHR34408">
    <property type="entry name" value="FAMILY PROTEIN, PUTATIVE-RELATED"/>
    <property type="match status" value="1"/>
</dbReference>
<evidence type="ECO:0000313" key="9">
    <source>
        <dbReference type="Proteomes" id="UP000194903"/>
    </source>
</evidence>
<feature type="domain" description="SH3b" evidence="6">
    <location>
        <begin position="99"/>
        <end position="161"/>
    </location>
</feature>
<dbReference type="InterPro" id="IPR003646">
    <property type="entry name" value="SH3-like_bac-type"/>
</dbReference>
<name>A0A252F208_9FIRM</name>
<dbReference type="PANTHER" id="PTHR34408:SF1">
    <property type="entry name" value="GLYCOSYL HYDROLASE FAMILY 19 DOMAIN-CONTAINING PROTEIN HI_1415"/>
    <property type="match status" value="1"/>
</dbReference>
<gene>
    <name evidence="8" type="ORF">CBW42_11825</name>
</gene>
<dbReference type="GO" id="GO:0008234">
    <property type="term" value="F:cysteine-type peptidase activity"/>
    <property type="evidence" value="ECO:0007669"/>
    <property type="project" value="UniProtKB-KW"/>
</dbReference>
<evidence type="ECO:0000313" key="8">
    <source>
        <dbReference type="EMBL" id="OUM19838.1"/>
    </source>
</evidence>
<dbReference type="GO" id="GO:0006508">
    <property type="term" value="P:proteolysis"/>
    <property type="evidence" value="ECO:0007669"/>
    <property type="project" value="UniProtKB-KW"/>
</dbReference>
<protein>
    <recommendedName>
        <fullName evidence="10">Glycoside hydrolase</fullName>
    </recommendedName>
</protein>
<dbReference type="SUPFAM" id="SSF54001">
    <property type="entry name" value="Cysteine proteinases"/>
    <property type="match status" value="1"/>
</dbReference>
<keyword evidence="4" id="KW-0788">Thiol protease</keyword>
<keyword evidence="3" id="KW-0378">Hydrolase</keyword>
<evidence type="ECO:0008006" key="10">
    <source>
        <dbReference type="Google" id="ProtNLM"/>
    </source>
</evidence>
<dbReference type="InterPro" id="IPR052354">
    <property type="entry name" value="Cell_Wall_Dynamics_Protein"/>
</dbReference>
<evidence type="ECO:0000259" key="7">
    <source>
        <dbReference type="PROSITE" id="PS51935"/>
    </source>
</evidence>
<dbReference type="OrthoDB" id="9808890at2"/>
<evidence type="ECO:0000256" key="3">
    <source>
        <dbReference type="ARBA" id="ARBA00022801"/>
    </source>
</evidence>
<feature type="chain" id="PRO_5011442789" description="Glycoside hydrolase" evidence="5">
    <location>
        <begin position="27"/>
        <end position="453"/>
    </location>
</feature>
<dbReference type="PROSITE" id="PS51935">
    <property type="entry name" value="NLPC_P60"/>
    <property type="match status" value="1"/>
</dbReference>
<dbReference type="InterPro" id="IPR038765">
    <property type="entry name" value="Papain-like_cys_pep_sf"/>
</dbReference>
<feature type="domain" description="SH3b" evidence="6">
    <location>
        <begin position="24"/>
        <end position="87"/>
    </location>
</feature>
<feature type="signal peptide" evidence="5">
    <location>
        <begin position="1"/>
        <end position="26"/>
    </location>
</feature>
<reference evidence="8 9" key="1">
    <citation type="submission" date="2017-05" db="EMBL/GenBank/DDBJ databases">
        <title>Butyricicoccus porcorum sp. nov. a butyrate-producing bacterium from the swine intestinal tract.</title>
        <authorList>
            <person name="Trachsel J."/>
            <person name="Humphrey S."/>
            <person name="Allen H.K."/>
        </authorList>
    </citation>
    <scope>NUCLEOTIDE SEQUENCE [LARGE SCALE GENOMIC DNA]</scope>
    <source>
        <strain evidence="8">BB10</strain>
    </source>
</reference>
<evidence type="ECO:0000256" key="4">
    <source>
        <dbReference type="ARBA" id="ARBA00022807"/>
    </source>
</evidence>
<dbReference type="Proteomes" id="UP000194903">
    <property type="component" value="Unassembled WGS sequence"/>
</dbReference>
<comment type="caution">
    <text evidence="8">The sequence shown here is derived from an EMBL/GenBank/DDBJ whole genome shotgun (WGS) entry which is preliminary data.</text>
</comment>
<feature type="domain" description="SH3b" evidence="6">
    <location>
        <begin position="175"/>
        <end position="237"/>
    </location>
</feature>
<comment type="similarity">
    <text evidence="1">Belongs to the peptidase C40 family.</text>
</comment>
<dbReference type="PROSITE" id="PS51781">
    <property type="entry name" value="SH3B"/>
    <property type="match status" value="4"/>
</dbReference>
<evidence type="ECO:0000256" key="1">
    <source>
        <dbReference type="ARBA" id="ARBA00007074"/>
    </source>
</evidence>
<evidence type="ECO:0000256" key="5">
    <source>
        <dbReference type="SAM" id="SignalP"/>
    </source>
</evidence>